<evidence type="ECO:0000313" key="11">
    <source>
        <dbReference type="Proteomes" id="UP000430120"/>
    </source>
</evidence>
<dbReference type="PANTHER" id="PTHR43271:SF1">
    <property type="entry name" value="INNER MEMBRANE TRANSPORT PROTEIN YNFM"/>
    <property type="match status" value="1"/>
</dbReference>
<sequence length="412" mass="43267">MPSLFLTRRADAAVPVSADTPVPFARISFALFLAGFSTFSLLYCVQPLLPEFARDFGLSPAQSSLALSLATGALALAIFSMGALSQALPRRGLMATSMVLAALLNLAAALAPSWPLLLACRLLEGLVLGGVPAVAMAYLAEEMEPRRLGSAMGLYVGGTAFGGMMGRVGMGMLVEWGSWRGALATLALIDLVAAIGFFWLLPASRRFVPQRGFDWRHHAQAWRRQLAQPALQRLFGIGFVLTSVFVALFNYLGFRLAAAPYHFSPTQISLVFLSYTLGIFSSGSSGALSQRLGRRGALATGLGLMGLGVLVTLGSSLAAIATGVGLVTIGFFIAHAVASAWVGQLAGVHKGHAASLYLLFYYLGSSSIGAVGGWFWLHGGWPAEVALTAVLAAVGLGLAWVQGRPNQDARHG</sequence>
<dbReference type="Gene3D" id="1.20.1250.20">
    <property type="entry name" value="MFS general substrate transporter like domains"/>
    <property type="match status" value="1"/>
</dbReference>
<protein>
    <submittedName>
        <fullName evidence="10">MFS transporter</fullName>
    </submittedName>
</protein>
<evidence type="ECO:0000256" key="7">
    <source>
        <dbReference type="ARBA" id="ARBA00023136"/>
    </source>
</evidence>
<evidence type="ECO:0000256" key="1">
    <source>
        <dbReference type="ARBA" id="ARBA00004651"/>
    </source>
</evidence>
<feature type="transmembrane region" description="Helical" evidence="8">
    <location>
        <begin position="182"/>
        <end position="201"/>
    </location>
</feature>
<feature type="transmembrane region" description="Helical" evidence="8">
    <location>
        <begin position="92"/>
        <end position="110"/>
    </location>
</feature>
<feature type="transmembrane region" description="Helical" evidence="8">
    <location>
        <begin position="296"/>
        <end position="314"/>
    </location>
</feature>
<evidence type="ECO:0000256" key="2">
    <source>
        <dbReference type="ARBA" id="ARBA00008335"/>
    </source>
</evidence>
<dbReference type="GO" id="GO:0022857">
    <property type="term" value="F:transmembrane transporter activity"/>
    <property type="evidence" value="ECO:0007669"/>
    <property type="project" value="InterPro"/>
</dbReference>
<dbReference type="PANTHER" id="PTHR43271">
    <property type="entry name" value="BLL2771 PROTEIN"/>
    <property type="match status" value="1"/>
</dbReference>
<feature type="transmembrane region" description="Helical" evidence="8">
    <location>
        <begin position="354"/>
        <end position="377"/>
    </location>
</feature>
<dbReference type="EMBL" id="VZPB01000026">
    <property type="protein sequence ID" value="KAB0581213.1"/>
    <property type="molecule type" value="Genomic_DNA"/>
</dbReference>
<evidence type="ECO:0000256" key="3">
    <source>
        <dbReference type="ARBA" id="ARBA00022448"/>
    </source>
</evidence>
<feature type="transmembrane region" description="Helical" evidence="8">
    <location>
        <begin position="29"/>
        <end position="49"/>
    </location>
</feature>
<feature type="transmembrane region" description="Helical" evidence="8">
    <location>
        <begin position="152"/>
        <end position="170"/>
    </location>
</feature>
<feature type="transmembrane region" description="Helical" evidence="8">
    <location>
        <begin position="61"/>
        <end position="80"/>
    </location>
</feature>
<proteinExistence type="inferred from homology"/>
<feature type="transmembrane region" description="Helical" evidence="8">
    <location>
        <begin position="266"/>
        <end position="284"/>
    </location>
</feature>
<keyword evidence="6 8" id="KW-1133">Transmembrane helix</keyword>
<dbReference type="AlphaFoldDB" id="A0A643FB67"/>
<keyword evidence="11" id="KW-1185">Reference proteome</keyword>
<keyword evidence="3" id="KW-0813">Transport</keyword>
<evidence type="ECO:0000259" key="9">
    <source>
        <dbReference type="PROSITE" id="PS50850"/>
    </source>
</evidence>
<comment type="caution">
    <text evidence="10">The sequence shown here is derived from an EMBL/GenBank/DDBJ whole genome shotgun (WGS) entry which is preliminary data.</text>
</comment>
<evidence type="ECO:0000256" key="5">
    <source>
        <dbReference type="ARBA" id="ARBA00022692"/>
    </source>
</evidence>
<organism evidence="10 11">
    <name type="scientific">Ideonella dechloratans</name>
    <dbReference type="NCBI Taxonomy" id="36863"/>
    <lineage>
        <taxon>Bacteria</taxon>
        <taxon>Pseudomonadati</taxon>
        <taxon>Pseudomonadota</taxon>
        <taxon>Betaproteobacteria</taxon>
        <taxon>Burkholderiales</taxon>
        <taxon>Sphaerotilaceae</taxon>
        <taxon>Ideonella</taxon>
    </lineage>
</organism>
<feature type="transmembrane region" description="Helical" evidence="8">
    <location>
        <begin position="320"/>
        <end position="342"/>
    </location>
</feature>
<dbReference type="OrthoDB" id="63984at2"/>
<dbReference type="Pfam" id="PF07690">
    <property type="entry name" value="MFS_1"/>
    <property type="match status" value="2"/>
</dbReference>
<dbReference type="InterPro" id="IPR036259">
    <property type="entry name" value="MFS_trans_sf"/>
</dbReference>
<name>A0A643FB67_IDEDE</name>
<feature type="transmembrane region" description="Helical" evidence="8">
    <location>
        <begin position="383"/>
        <end position="401"/>
    </location>
</feature>
<feature type="domain" description="Major facilitator superfamily (MFS) profile" evidence="9">
    <location>
        <begin position="23"/>
        <end position="407"/>
    </location>
</feature>
<dbReference type="PROSITE" id="PS50850">
    <property type="entry name" value="MFS"/>
    <property type="match status" value="1"/>
</dbReference>
<gene>
    <name evidence="10" type="ORF">F7Q92_12035</name>
</gene>
<accession>A0A643FB67</accession>
<evidence type="ECO:0000256" key="8">
    <source>
        <dbReference type="SAM" id="Phobius"/>
    </source>
</evidence>
<dbReference type="InterPro" id="IPR011701">
    <property type="entry name" value="MFS"/>
</dbReference>
<reference evidence="10 11" key="1">
    <citation type="submission" date="2019-09" db="EMBL/GenBank/DDBJ databases">
        <title>Draft genome sequences of 48 bacterial type strains from the CCUG.</title>
        <authorList>
            <person name="Tunovic T."/>
            <person name="Pineiro-Iglesias B."/>
            <person name="Unosson C."/>
            <person name="Inganas E."/>
            <person name="Ohlen M."/>
            <person name="Cardew S."/>
            <person name="Jensie-Markopoulos S."/>
            <person name="Salva-Serra F."/>
            <person name="Jaen-Luchoro D."/>
            <person name="Karlsson R."/>
            <person name="Svensson-Stadler L."/>
            <person name="Chun J."/>
            <person name="Moore E."/>
        </authorList>
    </citation>
    <scope>NUCLEOTIDE SEQUENCE [LARGE SCALE GENOMIC DNA]</scope>
    <source>
        <strain evidence="10 11">CCUG 30977</strain>
    </source>
</reference>
<feature type="transmembrane region" description="Helical" evidence="8">
    <location>
        <begin position="234"/>
        <end position="254"/>
    </location>
</feature>
<comment type="similarity">
    <text evidence="2">Belongs to the major facilitator superfamily.</text>
</comment>
<dbReference type="RefSeq" id="WP_151124391.1">
    <property type="nucleotide sequence ID" value="NZ_CP088082.1"/>
</dbReference>
<keyword evidence="7 8" id="KW-0472">Membrane</keyword>
<dbReference type="InterPro" id="IPR020846">
    <property type="entry name" value="MFS_dom"/>
</dbReference>
<feature type="transmembrane region" description="Helical" evidence="8">
    <location>
        <begin position="116"/>
        <end position="140"/>
    </location>
</feature>
<evidence type="ECO:0000256" key="6">
    <source>
        <dbReference type="ARBA" id="ARBA00022989"/>
    </source>
</evidence>
<evidence type="ECO:0000313" key="10">
    <source>
        <dbReference type="EMBL" id="KAB0581213.1"/>
    </source>
</evidence>
<evidence type="ECO:0000256" key="4">
    <source>
        <dbReference type="ARBA" id="ARBA00022475"/>
    </source>
</evidence>
<dbReference type="CDD" id="cd17324">
    <property type="entry name" value="MFS_NepI_like"/>
    <property type="match status" value="1"/>
</dbReference>
<keyword evidence="4" id="KW-1003">Cell membrane</keyword>
<comment type="subcellular location">
    <subcellularLocation>
        <location evidence="1">Cell membrane</location>
        <topology evidence="1">Multi-pass membrane protein</topology>
    </subcellularLocation>
</comment>
<keyword evidence="5 8" id="KW-0812">Transmembrane</keyword>
<dbReference type="Proteomes" id="UP000430120">
    <property type="component" value="Unassembled WGS sequence"/>
</dbReference>
<dbReference type="SUPFAM" id="SSF103473">
    <property type="entry name" value="MFS general substrate transporter"/>
    <property type="match status" value="1"/>
</dbReference>
<dbReference type="GO" id="GO:0005886">
    <property type="term" value="C:plasma membrane"/>
    <property type="evidence" value="ECO:0007669"/>
    <property type="project" value="UniProtKB-SubCell"/>
</dbReference>